<dbReference type="OrthoDB" id="994572at2759"/>
<evidence type="ECO:0000313" key="5">
    <source>
        <dbReference type="Proteomes" id="UP000828251"/>
    </source>
</evidence>
<dbReference type="InterPro" id="IPR040256">
    <property type="entry name" value="At4g02000-like"/>
</dbReference>
<dbReference type="Proteomes" id="UP000828251">
    <property type="component" value="Unassembled WGS sequence"/>
</dbReference>
<dbReference type="PANTHER" id="PTHR31286:SF173">
    <property type="entry name" value="DUF4283 DOMAIN-CONTAINING PROTEIN"/>
    <property type="match status" value="1"/>
</dbReference>
<proteinExistence type="predicted"/>
<name>A0A9D3VSF1_9ROSI</name>
<reference evidence="4 5" key="1">
    <citation type="journal article" date="2021" name="Plant Biotechnol. J.">
        <title>Multi-omics assisted identification of the key and species-specific regulatory components of drought-tolerant mechanisms in Gossypium stocksii.</title>
        <authorList>
            <person name="Yu D."/>
            <person name="Ke L."/>
            <person name="Zhang D."/>
            <person name="Wu Y."/>
            <person name="Sun Y."/>
            <person name="Mei J."/>
            <person name="Sun J."/>
            <person name="Sun Y."/>
        </authorList>
    </citation>
    <scope>NUCLEOTIDE SEQUENCE [LARGE SCALE GENOMIC DNA]</scope>
    <source>
        <strain evidence="5">cv. E1</strain>
        <tissue evidence="4">Leaf</tissue>
    </source>
</reference>
<sequence length="239" mass="27279">MENFLGDIAVSGNLSVEETSPKNVRFRGQEEEKSTDMLTEQSSNQNISWKDMLLWTMAFDPTQAFASVVMAWIRFPALPSYLYNHKIITEIRKLVGQVVKPDMNTDNRTRGRFARLAVYVNLDKPLVSQILINGQEQKVEYESLSTICFHCGRYGHVESICNFKSVETPANMNGDLLVTQPEIQNLNIENSENKDGNYGPWMIAVRKSRRKSRSNLQKSTENLVGEKEGSQFHRLEKGI</sequence>
<feature type="region of interest" description="Disordered" evidence="2">
    <location>
        <begin position="212"/>
        <end position="239"/>
    </location>
</feature>
<comment type="caution">
    <text evidence="4">The sequence shown here is derived from an EMBL/GenBank/DDBJ whole genome shotgun (WGS) entry which is preliminary data.</text>
</comment>
<accession>A0A9D3VSF1</accession>
<evidence type="ECO:0000259" key="3">
    <source>
        <dbReference type="PROSITE" id="PS50158"/>
    </source>
</evidence>
<keyword evidence="1" id="KW-0479">Metal-binding</keyword>
<dbReference type="GO" id="GO:0003676">
    <property type="term" value="F:nucleic acid binding"/>
    <property type="evidence" value="ECO:0007669"/>
    <property type="project" value="InterPro"/>
</dbReference>
<gene>
    <name evidence="4" type="ORF">J1N35_019045</name>
</gene>
<dbReference type="InterPro" id="IPR001878">
    <property type="entry name" value="Znf_CCHC"/>
</dbReference>
<keyword evidence="1" id="KW-0863">Zinc-finger</keyword>
<evidence type="ECO:0000313" key="4">
    <source>
        <dbReference type="EMBL" id="KAH1091788.1"/>
    </source>
</evidence>
<keyword evidence="5" id="KW-1185">Reference proteome</keyword>
<feature type="region of interest" description="Disordered" evidence="2">
    <location>
        <begin position="20"/>
        <end position="41"/>
    </location>
</feature>
<evidence type="ECO:0000256" key="2">
    <source>
        <dbReference type="SAM" id="MobiDB-lite"/>
    </source>
</evidence>
<evidence type="ECO:0000256" key="1">
    <source>
        <dbReference type="PROSITE-ProRule" id="PRU00047"/>
    </source>
</evidence>
<dbReference type="EMBL" id="JAIQCV010000006">
    <property type="protein sequence ID" value="KAH1091788.1"/>
    <property type="molecule type" value="Genomic_DNA"/>
</dbReference>
<dbReference type="GO" id="GO:0008270">
    <property type="term" value="F:zinc ion binding"/>
    <property type="evidence" value="ECO:0007669"/>
    <property type="project" value="UniProtKB-KW"/>
</dbReference>
<protein>
    <recommendedName>
        <fullName evidence="3">CCHC-type domain-containing protein</fullName>
    </recommendedName>
</protein>
<dbReference type="PANTHER" id="PTHR31286">
    <property type="entry name" value="GLYCINE-RICH CELL WALL STRUCTURAL PROTEIN 1.8-LIKE"/>
    <property type="match status" value="1"/>
</dbReference>
<feature type="domain" description="CCHC-type" evidence="3">
    <location>
        <begin position="148"/>
        <end position="161"/>
    </location>
</feature>
<keyword evidence="1" id="KW-0862">Zinc</keyword>
<dbReference type="AlphaFoldDB" id="A0A9D3VSF1"/>
<feature type="compositionally biased region" description="Basic and acidic residues" evidence="2">
    <location>
        <begin position="224"/>
        <end position="239"/>
    </location>
</feature>
<organism evidence="4 5">
    <name type="scientific">Gossypium stocksii</name>
    <dbReference type="NCBI Taxonomy" id="47602"/>
    <lineage>
        <taxon>Eukaryota</taxon>
        <taxon>Viridiplantae</taxon>
        <taxon>Streptophyta</taxon>
        <taxon>Embryophyta</taxon>
        <taxon>Tracheophyta</taxon>
        <taxon>Spermatophyta</taxon>
        <taxon>Magnoliopsida</taxon>
        <taxon>eudicotyledons</taxon>
        <taxon>Gunneridae</taxon>
        <taxon>Pentapetalae</taxon>
        <taxon>rosids</taxon>
        <taxon>malvids</taxon>
        <taxon>Malvales</taxon>
        <taxon>Malvaceae</taxon>
        <taxon>Malvoideae</taxon>
        <taxon>Gossypium</taxon>
    </lineage>
</organism>
<dbReference type="PROSITE" id="PS50158">
    <property type="entry name" value="ZF_CCHC"/>
    <property type="match status" value="1"/>
</dbReference>